<dbReference type="InterPro" id="IPR001024">
    <property type="entry name" value="PLAT/LH2_dom"/>
</dbReference>
<feature type="domain" description="PLAT" evidence="12">
    <location>
        <begin position="651"/>
        <end position="767"/>
    </location>
</feature>
<dbReference type="Pfam" id="PF01477">
    <property type="entry name" value="PLAT"/>
    <property type="match status" value="2"/>
</dbReference>
<feature type="binding site" evidence="9">
    <location>
        <position position="48"/>
    </location>
    <ligand>
        <name>Ca(2+)</name>
        <dbReference type="ChEBI" id="CHEBI:29108"/>
        <label>1</label>
    </ligand>
</feature>
<dbReference type="InterPro" id="IPR001885">
    <property type="entry name" value="LipOase_mml"/>
</dbReference>
<dbReference type="InterPro" id="IPR000907">
    <property type="entry name" value="LipOase"/>
</dbReference>
<dbReference type="PROSITE" id="PS00081">
    <property type="entry name" value="LIPOXYGENASE_2"/>
    <property type="match status" value="1"/>
</dbReference>
<comment type="caution">
    <text evidence="11">Lacks conserved residue(s) required for the propagation of feature annotation.</text>
</comment>
<dbReference type="AlphaFoldDB" id="A0AAD9QEE3"/>
<dbReference type="InterPro" id="IPR020834">
    <property type="entry name" value="LipOase_CS"/>
</dbReference>
<keyword evidence="15" id="KW-1185">Reference proteome</keyword>
<dbReference type="GO" id="GO:0016702">
    <property type="term" value="F:oxidoreductase activity, acting on single donors with incorporation of molecular oxygen, incorporation of two atoms of oxygen"/>
    <property type="evidence" value="ECO:0007669"/>
    <property type="project" value="InterPro"/>
</dbReference>
<sequence length="1249" mass="142801">MGIVASARNSVIYDVSVTTGKRKGAGTNANIFLTITGTRGRTSRLRLDNFCRDEAGTQHSYKLRGKDVGKLLMIKLENDQVGQFSDWFVERVIISCSSDSREIYEFPCGHWVQKRSVTFENKALLVTDKQSKAVRKQRKKEVQERQQLFQWGDDPKYINLPGYLKGELKNLPKDVQFTREDSEDLFKSTVDGAINTGLESLLSTFDSWNDFDDYRKAFRVLVGDVPPAADHWRDDSFYGAHYLNGCNPEIIKRCTEIPSKFPVTQELVGNLLDEGDTLQGAIEDGRVYMVDFEILEGIPRYDKKGRRYVCPALGLFYVKGSGRIVPIAIQFHQEPSETNPIWTPNDSEMDWIYAKMWLKNADAQWHQMIAHLLRCHLCMEPFAVASWRQLPSLHPVWKLLKPHTVGIIAINTLGREKLISPGGTADKLLSIGGGGHIQLMKKYFRTLNMSSYDLPQVLKDRGVDDPEKLPHFFYRDDALKLWDAIKDFVSKMLSIYYQSDEDIEKDSELQAWILDLHDNGYPIREGESDHGIPSSVKTAVQLSHLLTITIFTSSCQHAAVNFSQMDTYGFVPNSPLLMRQPPPTQKGKVTEKDIMHCLPNNDQAGFTVLTMFDLTRFFPDVSWYSNRIRMDCFKWFGKKRDYVEGSEKKTLEYEITVVTGNRKGAGTDASVTLVIKGTQGETKAFSLGKWFHDDFEAGQTDEYKVTAEDVGELLMLVLRSDGGGMNSDWFVNRVTIKVNAKSAIYDFPCNRWVQSEAIVFEGTAKLPTDQQHGTVKSQREMELKNRRSVYEWGDDNAYKDLPGYLKATDVNSLPKDVQFTQEAMHDLHKARRAALLNLGLAFTGFVGEVPKAADHWREDCFFGNQFMNGCNPDTLKRCTKLPSNFPVTQDLIGNLLDTGDTLDKALEDGRMYMVDYKILEDIPHYGQDREDLERRYTCASMGLFYTKSSGDLVPIAIQFHQIPSSENPIWTPNDAEMDWICAKLWLRNSDAQIHQMITHLLRVHLFMEPVAVATYRQLPRHVDLMKKYYKTNSWETYNLPQILKERGVDDPERLPNFHYREDALSLWRAIEEFVEEVLPIYYQSDDHINKDYELQNWIKDLHDNGYPVDPGHEDHHVPKSFTSRKQLNKFLTMVIFTCSCQHAAVNFSQMDVYAFPPNAPAIMRQPPPTKKGVVTMMDLMDCLATKHQSSKFLGDYPEELFVEEAPKSAIAAFQKKLQGISAKINERNSKIAVPYPYLLPERVPNSIAI</sequence>
<proteinExistence type="predicted"/>
<evidence type="ECO:0000256" key="10">
    <source>
        <dbReference type="PIRSR" id="PIRSR601885-3"/>
    </source>
</evidence>
<feature type="domain" description="Lipoxygenase" evidence="13">
    <location>
        <begin position="765"/>
        <end position="1249"/>
    </location>
</feature>
<dbReference type="PROSITE" id="PS51393">
    <property type="entry name" value="LIPOXYGENASE_3"/>
    <property type="match status" value="2"/>
</dbReference>
<keyword evidence="8" id="KW-0408">Iron</keyword>
<feature type="binding site" evidence="9">
    <location>
        <position position="24"/>
    </location>
    <ligand>
        <name>Ca(2+)</name>
        <dbReference type="ChEBI" id="CHEBI:29108"/>
        <label>1</label>
    </ligand>
</feature>
<evidence type="ECO:0000256" key="6">
    <source>
        <dbReference type="ARBA" id="ARBA00023002"/>
    </source>
</evidence>
<dbReference type="GO" id="GO:0005737">
    <property type="term" value="C:cytoplasm"/>
    <property type="evidence" value="ECO:0007669"/>
    <property type="project" value="UniProtKB-SubCell"/>
</dbReference>
<dbReference type="InterPro" id="IPR036392">
    <property type="entry name" value="PLAT/LH2_dom_sf"/>
</dbReference>
<dbReference type="Proteomes" id="UP001249851">
    <property type="component" value="Unassembled WGS sequence"/>
</dbReference>
<feature type="site" description="Essential for stabilizing binding to COTL1" evidence="10">
    <location>
        <position position="111"/>
    </location>
</feature>
<name>A0AAD9QEE3_ACRCE</name>
<protein>
    <submittedName>
        <fullName evidence="14">Allene oxide synthase-lipoxygenase protein</fullName>
    </submittedName>
</protein>
<keyword evidence="6" id="KW-0560">Oxidoreductase</keyword>
<feature type="binding site" evidence="8">
    <location>
        <position position="376"/>
    </location>
    <ligand>
        <name>Fe cation</name>
        <dbReference type="ChEBI" id="CHEBI:24875"/>
        <note>catalytic</note>
    </ligand>
</feature>
<dbReference type="GO" id="GO:0034440">
    <property type="term" value="P:lipid oxidation"/>
    <property type="evidence" value="ECO:0007669"/>
    <property type="project" value="InterPro"/>
</dbReference>
<evidence type="ECO:0000259" key="12">
    <source>
        <dbReference type="PROSITE" id="PS50095"/>
    </source>
</evidence>
<gene>
    <name evidence="14" type="ORF">P5673_017727</name>
</gene>
<comment type="pathway">
    <text evidence="2">Lipid metabolism.</text>
</comment>
<keyword evidence="7" id="KW-0443">Lipid metabolism</keyword>
<reference evidence="14" key="1">
    <citation type="journal article" date="2023" name="G3 (Bethesda)">
        <title>Whole genome assembly and annotation of the endangered Caribbean coral Acropora cervicornis.</title>
        <authorList>
            <person name="Selwyn J.D."/>
            <person name="Vollmer S.V."/>
        </authorList>
    </citation>
    <scope>NUCLEOTIDE SEQUENCE</scope>
    <source>
        <strain evidence="14">K2</strain>
    </source>
</reference>
<dbReference type="SUPFAM" id="SSF49723">
    <property type="entry name" value="Lipase/lipooxygenase domain (PLAT/LH2 domain)"/>
    <property type="match status" value="2"/>
</dbReference>
<comment type="subcellular location">
    <subcellularLocation>
        <location evidence="1">Cytoplasm</location>
    </subcellularLocation>
</comment>
<dbReference type="PRINTS" id="PR00467">
    <property type="entry name" value="MAMLPOXGNASE"/>
</dbReference>
<evidence type="ECO:0000256" key="1">
    <source>
        <dbReference type="ARBA" id="ARBA00004496"/>
    </source>
</evidence>
<dbReference type="GO" id="GO:0005506">
    <property type="term" value="F:iron ion binding"/>
    <property type="evidence" value="ECO:0007669"/>
    <property type="project" value="InterPro"/>
</dbReference>
<comment type="cofactor">
    <cofactor evidence="8">
        <name>Fe cation</name>
        <dbReference type="ChEBI" id="CHEBI:24875"/>
    </cofactor>
    <text evidence="8">Binds 1 Fe cation per subunit.</text>
</comment>
<feature type="domain" description="PLAT" evidence="12">
    <location>
        <begin position="11"/>
        <end position="126"/>
    </location>
</feature>
<evidence type="ECO:0000313" key="14">
    <source>
        <dbReference type="EMBL" id="KAK2559644.1"/>
    </source>
</evidence>
<dbReference type="PRINTS" id="PR00087">
    <property type="entry name" value="LIPOXYGENASE"/>
</dbReference>
<reference evidence="14" key="2">
    <citation type="journal article" date="2023" name="Science">
        <title>Genomic signatures of disease resistance in endangered staghorn corals.</title>
        <authorList>
            <person name="Vollmer S.V."/>
            <person name="Selwyn J.D."/>
            <person name="Despard B.A."/>
            <person name="Roesel C.L."/>
        </authorList>
    </citation>
    <scope>NUCLEOTIDE SEQUENCE</scope>
    <source>
        <strain evidence="14">K2</strain>
    </source>
</reference>
<dbReference type="PANTHER" id="PTHR11771">
    <property type="entry name" value="LIPOXYGENASE"/>
    <property type="match status" value="1"/>
</dbReference>
<keyword evidence="3" id="KW-0963">Cytoplasm</keyword>
<dbReference type="InterPro" id="IPR013819">
    <property type="entry name" value="LipOase_C"/>
</dbReference>
<evidence type="ECO:0000256" key="2">
    <source>
        <dbReference type="ARBA" id="ARBA00005189"/>
    </source>
</evidence>
<evidence type="ECO:0000256" key="7">
    <source>
        <dbReference type="ARBA" id="ARBA00023098"/>
    </source>
</evidence>
<dbReference type="EMBL" id="JARQWQ010000039">
    <property type="protein sequence ID" value="KAK2559644.1"/>
    <property type="molecule type" value="Genomic_DNA"/>
</dbReference>
<feature type="domain" description="Lipoxygenase" evidence="13">
    <location>
        <begin position="124"/>
        <end position="687"/>
    </location>
</feature>
<accession>A0AAD9QEE3</accession>
<feature type="binding site" evidence="9">
    <location>
        <position position="49"/>
    </location>
    <ligand>
        <name>Ca(2+)</name>
        <dbReference type="ChEBI" id="CHEBI:29108"/>
        <label>1</label>
    </ligand>
</feature>
<keyword evidence="4 8" id="KW-0479">Metal-binding</keyword>
<evidence type="ECO:0000256" key="11">
    <source>
        <dbReference type="PROSITE-ProRule" id="PRU00152"/>
    </source>
</evidence>
<dbReference type="Pfam" id="PF00305">
    <property type="entry name" value="Lipoxygenase"/>
    <property type="match status" value="3"/>
</dbReference>
<feature type="binding site" evidence="8">
    <location>
        <position position="557"/>
    </location>
    <ligand>
        <name>Fe cation</name>
        <dbReference type="ChEBI" id="CHEBI:24875"/>
        <note>catalytic</note>
    </ligand>
</feature>
<evidence type="ECO:0000256" key="5">
    <source>
        <dbReference type="ARBA" id="ARBA00022964"/>
    </source>
</evidence>
<comment type="caution">
    <text evidence="14">The sequence shown here is derived from an EMBL/GenBank/DDBJ whole genome shotgun (WGS) entry which is preliminary data.</text>
</comment>
<dbReference type="Gene3D" id="3.10.450.60">
    <property type="match status" value="2"/>
</dbReference>
<dbReference type="PROSITE" id="PS50095">
    <property type="entry name" value="PLAT"/>
    <property type="match status" value="2"/>
</dbReference>
<keyword evidence="9" id="KW-0106">Calcium</keyword>
<feature type="binding site" evidence="9">
    <location>
        <position position="86"/>
    </location>
    <ligand>
        <name>Ca(2+)</name>
        <dbReference type="ChEBI" id="CHEBI:29108"/>
        <label>1</label>
    </ligand>
</feature>
<organism evidence="14 15">
    <name type="scientific">Acropora cervicornis</name>
    <name type="common">Staghorn coral</name>
    <dbReference type="NCBI Taxonomy" id="6130"/>
    <lineage>
        <taxon>Eukaryota</taxon>
        <taxon>Metazoa</taxon>
        <taxon>Cnidaria</taxon>
        <taxon>Anthozoa</taxon>
        <taxon>Hexacorallia</taxon>
        <taxon>Scleractinia</taxon>
        <taxon>Astrocoeniina</taxon>
        <taxon>Acroporidae</taxon>
        <taxon>Acropora</taxon>
    </lineage>
</organism>
<dbReference type="Gene3D" id="2.40.180.10">
    <property type="entry name" value="Catalase core domain"/>
    <property type="match status" value="2"/>
</dbReference>
<dbReference type="InterPro" id="IPR036226">
    <property type="entry name" value="LipOase_C_sf"/>
</dbReference>
<evidence type="ECO:0000256" key="9">
    <source>
        <dbReference type="PIRSR" id="PIRSR601885-2"/>
    </source>
</evidence>
<dbReference type="Gene3D" id="1.20.245.10">
    <property type="entry name" value="Lipoxygenase-1, Domain 5"/>
    <property type="match status" value="4"/>
</dbReference>
<evidence type="ECO:0000256" key="3">
    <source>
        <dbReference type="ARBA" id="ARBA00022490"/>
    </source>
</evidence>
<dbReference type="SUPFAM" id="SSF48484">
    <property type="entry name" value="Lipoxigenase"/>
    <property type="match status" value="2"/>
</dbReference>
<evidence type="ECO:0000256" key="8">
    <source>
        <dbReference type="PIRSR" id="PIRSR601885-1"/>
    </source>
</evidence>
<keyword evidence="5" id="KW-0223">Dioxygenase</keyword>
<dbReference type="SMART" id="SM00308">
    <property type="entry name" value="LH2"/>
    <property type="match status" value="2"/>
</dbReference>
<evidence type="ECO:0000313" key="15">
    <source>
        <dbReference type="Proteomes" id="UP001249851"/>
    </source>
</evidence>
<evidence type="ECO:0000256" key="4">
    <source>
        <dbReference type="ARBA" id="ARBA00022723"/>
    </source>
</evidence>
<feature type="binding site" evidence="9">
    <location>
        <position position="26"/>
    </location>
    <ligand>
        <name>Ca(2+)</name>
        <dbReference type="ChEBI" id="CHEBI:29108"/>
        <label>1</label>
    </ligand>
</feature>
<feature type="binding site" evidence="8">
    <location>
        <position position="371"/>
    </location>
    <ligand>
        <name>Fe cation</name>
        <dbReference type="ChEBI" id="CHEBI:24875"/>
        <note>catalytic</note>
    </ligand>
</feature>
<evidence type="ECO:0000259" key="13">
    <source>
        <dbReference type="PROSITE" id="PS51393"/>
    </source>
</evidence>